<dbReference type="NCBIfam" id="TIGR00840">
    <property type="entry name" value="b_cpa1"/>
    <property type="match status" value="1"/>
</dbReference>
<dbReference type="InterPro" id="IPR004709">
    <property type="entry name" value="NaH_exchanger"/>
</dbReference>
<feature type="region of interest" description="Disordered" evidence="13">
    <location>
        <begin position="26"/>
        <end position="105"/>
    </location>
</feature>
<dbReference type="Pfam" id="PF00999">
    <property type="entry name" value="Na_H_Exchanger"/>
    <property type="match status" value="1"/>
</dbReference>
<keyword evidence="11 12" id="KW-0739">Sodium transport</keyword>
<feature type="signal peptide" evidence="15">
    <location>
        <begin position="1"/>
        <end position="23"/>
    </location>
</feature>
<evidence type="ECO:0000256" key="7">
    <source>
        <dbReference type="ARBA" id="ARBA00023034"/>
    </source>
</evidence>
<dbReference type="KEGG" id="cgob:115011281"/>
<reference evidence="18" key="1">
    <citation type="submission" date="2025-08" db="UniProtKB">
        <authorList>
            <consortium name="RefSeq"/>
        </authorList>
    </citation>
    <scope>IDENTIFICATION</scope>
</reference>
<dbReference type="GO" id="GO:0000139">
    <property type="term" value="C:Golgi membrane"/>
    <property type="evidence" value="ECO:0007669"/>
    <property type="project" value="UniProtKB-SubCell"/>
</dbReference>
<protein>
    <recommendedName>
        <fullName evidence="12">Sodium/hydrogen exchanger</fullName>
    </recommendedName>
</protein>
<keyword evidence="6 14" id="KW-1133">Transmembrane helix</keyword>
<feature type="compositionally biased region" description="Basic and acidic residues" evidence="13">
    <location>
        <begin position="26"/>
        <end position="49"/>
    </location>
</feature>
<evidence type="ECO:0000256" key="2">
    <source>
        <dbReference type="ARBA" id="ARBA00007367"/>
    </source>
</evidence>
<organism evidence="17 18">
    <name type="scientific">Cottoperca gobio</name>
    <name type="common">Frogmouth</name>
    <name type="synonym">Aphritis gobio</name>
    <dbReference type="NCBI Taxonomy" id="56716"/>
    <lineage>
        <taxon>Eukaryota</taxon>
        <taxon>Metazoa</taxon>
        <taxon>Chordata</taxon>
        <taxon>Craniata</taxon>
        <taxon>Vertebrata</taxon>
        <taxon>Euteleostomi</taxon>
        <taxon>Actinopterygii</taxon>
        <taxon>Neopterygii</taxon>
        <taxon>Teleostei</taxon>
        <taxon>Neoteleostei</taxon>
        <taxon>Acanthomorphata</taxon>
        <taxon>Eupercaria</taxon>
        <taxon>Perciformes</taxon>
        <taxon>Notothenioidei</taxon>
        <taxon>Bovichtidae</taxon>
        <taxon>Cottoperca</taxon>
    </lineage>
</organism>
<feature type="transmembrane region" description="Helical" evidence="14">
    <location>
        <begin position="387"/>
        <end position="404"/>
    </location>
</feature>
<feature type="compositionally biased region" description="Basic and acidic residues" evidence="13">
    <location>
        <begin position="57"/>
        <end position="72"/>
    </location>
</feature>
<evidence type="ECO:0000256" key="15">
    <source>
        <dbReference type="SAM" id="SignalP"/>
    </source>
</evidence>
<feature type="transmembrane region" description="Helical" evidence="14">
    <location>
        <begin position="425"/>
        <end position="444"/>
    </location>
</feature>
<dbReference type="OrthoDB" id="196264at2759"/>
<name>A0A6J2Q3D3_COTGO</name>
<feature type="transmembrane region" description="Helical" evidence="14">
    <location>
        <begin position="222"/>
        <end position="245"/>
    </location>
</feature>
<dbReference type="GeneID" id="115011281"/>
<evidence type="ECO:0000313" key="18">
    <source>
        <dbReference type="RefSeq" id="XP_029292226.1"/>
    </source>
</evidence>
<dbReference type="GO" id="GO:0015386">
    <property type="term" value="F:potassium:proton antiporter activity"/>
    <property type="evidence" value="ECO:0007669"/>
    <property type="project" value="TreeGrafter"/>
</dbReference>
<dbReference type="Gene3D" id="6.10.140.1330">
    <property type="match status" value="1"/>
</dbReference>
<dbReference type="RefSeq" id="XP_029292226.1">
    <property type="nucleotide sequence ID" value="XM_029436366.1"/>
</dbReference>
<feature type="transmembrane region" description="Helical" evidence="14">
    <location>
        <begin position="522"/>
        <end position="543"/>
    </location>
</feature>
<evidence type="ECO:0000256" key="1">
    <source>
        <dbReference type="ARBA" id="ARBA00004653"/>
    </source>
</evidence>
<keyword evidence="5 12" id="KW-0812">Transmembrane</keyword>
<dbReference type="PANTHER" id="PTHR10110:SF191">
    <property type="entry name" value="SODIUM_HYDROGEN EXCHANGER 8"/>
    <property type="match status" value="1"/>
</dbReference>
<keyword evidence="10 14" id="KW-0472">Membrane</keyword>
<evidence type="ECO:0000256" key="13">
    <source>
        <dbReference type="SAM" id="MobiDB-lite"/>
    </source>
</evidence>
<feature type="transmembrane region" description="Helical" evidence="14">
    <location>
        <begin position="128"/>
        <end position="147"/>
    </location>
</feature>
<keyword evidence="15" id="KW-0732">Signal</keyword>
<dbReference type="CTD" id="23315"/>
<evidence type="ECO:0000256" key="12">
    <source>
        <dbReference type="RuleBase" id="RU003722"/>
    </source>
</evidence>
<evidence type="ECO:0000256" key="14">
    <source>
        <dbReference type="SAM" id="Phobius"/>
    </source>
</evidence>
<dbReference type="PANTHER" id="PTHR10110">
    <property type="entry name" value="SODIUM/HYDROGEN EXCHANGER"/>
    <property type="match status" value="1"/>
</dbReference>
<feature type="transmembrane region" description="Helical" evidence="14">
    <location>
        <begin position="485"/>
        <end position="502"/>
    </location>
</feature>
<keyword evidence="17" id="KW-1185">Reference proteome</keyword>
<accession>A0A6J2Q3D3</accession>
<feature type="chain" id="PRO_5027077925" description="Sodium/hydrogen exchanger" evidence="15">
    <location>
        <begin position="24"/>
        <end position="652"/>
    </location>
</feature>
<keyword evidence="7" id="KW-0333">Golgi apparatus</keyword>
<feature type="transmembrane region" description="Helical" evidence="14">
    <location>
        <begin position="192"/>
        <end position="210"/>
    </location>
</feature>
<keyword evidence="9 12" id="KW-0406">Ion transport</keyword>
<dbReference type="GO" id="GO:0015385">
    <property type="term" value="F:sodium:proton antiporter activity"/>
    <property type="evidence" value="ECO:0007669"/>
    <property type="project" value="InterPro"/>
</dbReference>
<feature type="transmembrane region" description="Helical" evidence="14">
    <location>
        <begin position="450"/>
        <end position="473"/>
    </location>
</feature>
<sequence>MRGVNHKVVLLSFLLLYVNPCVTERAKREHSLDLRERDDRGDVNHKVTPEESQQTLIKHEQEDGHDSIDPQKEGQSVSKSNASDHNNETLHSTTPAAKPTTLAPPTVKPILPVQTGVKAQEEEQSSGLTIFFSLLVIGICIVLVHLLFKFKLHFLPESVAVVSLGILMGGIIKIIEFQELANWKEEEMFRPNMFFLLLLPPIIFESGYSLHKGNFFQNIGSICLFAVIGTAISAFIVGGGIYFLGQADVIYKMSMTDSFAFGSLISAVDPVATIAIFNALNVDPVLNMLVFGESILNDAVSIVLTNTAEGCFSRSDNSTVTGWETFLQALGYFLKMFFGSAALGTLTGLISALFLKHFDLRKTPSLEFGMMIIFAYLPYGLAEGIKLSGIMSILFAGIVMSHYTHHNLSPVTQILMQQTLRTMAFMCETCVFAFLGLSIFSFPHKLEVSFVIWCIVLVLLGRAINIFPLSFLLNFFRDHKITPKMMFIMWFSGLRGAIPYALSLHLGLEPIEKRQLIGTTTIIIVLFTILLMGGGTMPLIRIMDIEESQSRRKNKKDINLSKTQKMGNTIESEHLSELTEEEYEAHIYQRRDLKGFMWLDAKYLNPFFTRRLTQEDLLHGRIQMKTLTNKWYEEVRQGPSGSEDEEDEAELL</sequence>
<evidence type="ECO:0000259" key="16">
    <source>
        <dbReference type="Pfam" id="PF00999"/>
    </source>
</evidence>
<comment type="similarity">
    <text evidence="2 12">Belongs to the monovalent cation:proton antiporter 1 (CPA1) transporter (TC 2.A.36) family.</text>
</comment>
<gene>
    <name evidence="18" type="primary">slc9a8</name>
</gene>
<feature type="compositionally biased region" description="Polar residues" evidence="13">
    <location>
        <begin position="73"/>
        <end position="92"/>
    </location>
</feature>
<dbReference type="PRINTS" id="PR01084">
    <property type="entry name" value="NAHEXCHNGR"/>
</dbReference>
<dbReference type="AlphaFoldDB" id="A0A6J2Q3D3"/>
<dbReference type="InterPro" id="IPR018422">
    <property type="entry name" value="Cation/H_exchanger_CPA1"/>
</dbReference>
<evidence type="ECO:0000256" key="10">
    <source>
        <dbReference type="ARBA" id="ARBA00023136"/>
    </source>
</evidence>
<evidence type="ECO:0000256" key="4">
    <source>
        <dbReference type="ARBA" id="ARBA00022449"/>
    </source>
</evidence>
<dbReference type="InParanoid" id="A0A6J2Q3D3"/>
<keyword evidence="4 12" id="KW-0050">Antiport</keyword>
<feature type="transmembrane region" description="Helical" evidence="14">
    <location>
        <begin position="332"/>
        <end position="355"/>
    </location>
</feature>
<evidence type="ECO:0000256" key="3">
    <source>
        <dbReference type="ARBA" id="ARBA00022448"/>
    </source>
</evidence>
<comment type="subcellular location">
    <subcellularLocation>
        <location evidence="1">Golgi apparatus membrane</location>
        <topology evidence="1">Multi-pass membrane protein</topology>
    </subcellularLocation>
</comment>
<evidence type="ECO:0000313" key="17">
    <source>
        <dbReference type="Proteomes" id="UP000504630"/>
    </source>
</evidence>
<proteinExistence type="inferred from homology"/>
<dbReference type="Proteomes" id="UP000504630">
    <property type="component" value="Chromosome 7"/>
</dbReference>
<evidence type="ECO:0000256" key="11">
    <source>
        <dbReference type="ARBA" id="ARBA00023201"/>
    </source>
</evidence>
<dbReference type="InterPro" id="IPR006153">
    <property type="entry name" value="Cation/H_exchanger_TM"/>
</dbReference>
<feature type="transmembrane region" description="Helical" evidence="14">
    <location>
        <begin position="154"/>
        <end position="172"/>
    </location>
</feature>
<feature type="domain" description="Cation/H+ exchanger transmembrane" evidence="16">
    <location>
        <begin position="141"/>
        <end position="540"/>
    </location>
</feature>
<evidence type="ECO:0000256" key="9">
    <source>
        <dbReference type="ARBA" id="ARBA00023065"/>
    </source>
</evidence>
<keyword evidence="8" id="KW-0915">Sodium</keyword>
<evidence type="ECO:0000256" key="8">
    <source>
        <dbReference type="ARBA" id="ARBA00023053"/>
    </source>
</evidence>
<evidence type="ECO:0000256" key="6">
    <source>
        <dbReference type="ARBA" id="ARBA00022989"/>
    </source>
</evidence>
<evidence type="ECO:0000256" key="5">
    <source>
        <dbReference type="ARBA" id="ARBA00022692"/>
    </source>
</evidence>
<feature type="compositionally biased region" description="Low complexity" evidence="13">
    <location>
        <begin position="93"/>
        <end position="105"/>
    </location>
</feature>
<dbReference type="GO" id="GO:0051453">
    <property type="term" value="P:regulation of intracellular pH"/>
    <property type="evidence" value="ECO:0007669"/>
    <property type="project" value="TreeGrafter"/>
</dbReference>
<keyword evidence="3 12" id="KW-0813">Transport</keyword>